<dbReference type="PIRSF" id="PIRSF006305">
    <property type="entry name" value="Maf"/>
    <property type="match status" value="1"/>
</dbReference>
<dbReference type="PANTHER" id="PTHR43213:SF5">
    <property type="entry name" value="BIFUNCTIONAL DTTP_UTP PYROPHOSPHATASE_METHYLTRANSFERASE PROTEIN-RELATED"/>
    <property type="match status" value="1"/>
</dbReference>
<dbReference type="GO" id="GO:0005737">
    <property type="term" value="C:cytoplasm"/>
    <property type="evidence" value="ECO:0007669"/>
    <property type="project" value="UniProtKB-SubCell"/>
</dbReference>
<feature type="site" description="Important for substrate specificity" evidence="4">
    <location>
        <position position="76"/>
    </location>
</feature>
<dbReference type="InterPro" id="IPR029001">
    <property type="entry name" value="ITPase-like_fam"/>
</dbReference>
<proteinExistence type="inferred from homology"/>
<dbReference type="RefSeq" id="WP_041504897.1">
    <property type="nucleotide sequence ID" value="NZ_JPIU01000037.1"/>
</dbReference>
<reference evidence="5 6" key="1">
    <citation type="submission" date="2014-07" db="EMBL/GenBank/DDBJ databases">
        <title>Porphyromonadaceae bacterium OUH 308042 = ATCC BAA-2681 = DSM 28342 draft genome.</title>
        <authorList>
            <person name="Sydenham T.V."/>
            <person name="Hasman H."/>
            <person name="Justensen U.S."/>
        </authorList>
    </citation>
    <scope>NUCLEOTIDE SEQUENCE [LARGE SCALE GENOMIC DNA]</scope>
    <source>
        <strain evidence="5 6">OUH 308042</strain>
    </source>
</reference>
<name>A0A0C3MGG8_9PORP</name>
<feature type="active site" description="Proton acceptor" evidence="4">
    <location>
        <position position="75"/>
    </location>
</feature>
<evidence type="ECO:0000313" key="5">
    <source>
        <dbReference type="EMBL" id="KIO45583.1"/>
    </source>
</evidence>
<organism evidence="5 6">
    <name type="scientific">Sanguibacteroides justesenii</name>
    <dbReference type="NCBI Taxonomy" id="1547597"/>
    <lineage>
        <taxon>Bacteria</taxon>
        <taxon>Pseudomonadati</taxon>
        <taxon>Bacteroidota</taxon>
        <taxon>Bacteroidia</taxon>
        <taxon>Bacteroidales</taxon>
        <taxon>Porphyromonadaceae</taxon>
        <taxon>Sanguibacteroides</taxon>
    </lineage>
</organism>
<keyword evidence="6" id="KW-1185">Reference proteome</keyword>
<comment type="catalytic activity">
    <reaction evidence="4">
        <text>dTTP + H2O = dTMP + diphosphate + H(+)</text>
        <dbReference type="Rhea" id="RHEA:28534"/>
        <dbReference type="ChEBI" id="CHEBI:15377"/>
        <dbReference type="ChEBI" id="CHEBI:15378"/>
        <dbReference type="ChEBI" id="CHEBI:33019"/>
        <dbReference type="ChEBI" id="CHEBI:37568"/>
        <dbReference type="ChEBI" id="CHEBI:63528"/>
        <dbReference type="EC" id="3.6.1.9"/>
    </reaction>
</comment>
<dbReference type="GO" id="GO:0036218">
    <property type="term" value="F:dTTP diphosphatase activity"/>
    <property type="evidence" value="ECO:0007669"/>
    <property type="project" value="RHEA"/>
</dbReference>
<accession>A0A0C3MGG8</accession>
<dbReference type="AlphaFoldDB" id="A0A0C3MGG8"/>
<dbReference type="SUPFAM" id="SSF52972">
    <property type="entry name" value="ITPase-like"/>
    <property type="match status" value="1"/>
</dbReference>
<dbReference type="EMBL" id="JPIU01000037">
    <property type="protein sequence ID" value="KIO45583.1"/>
    <property type="molecule type" value="Genomic_DNA"/>
</dbReference>
<comment type="similarity">
    <text evidence="4">Belongs to the Maf family. YhdE subfamily.</text>
</comment>
<feature type="site" description="Important for substrate specificity" evidence="4">
    <location>
        <position position="158"/>
    </location>
</feature>
<dbReference type="GO" id="GO:0036221">
    <property type="term" value="F:UTP diphosphatase activity"/>
    <property type="evidence" value="ECO:0007669"/>
    <property type="project" value="RHEA"/>
</dbReference>
<comment type="function">
    <text evidence="4">Nucleoside triphosphate pyrophosphatase that hydrolyzes dTTP and UTP. May have a dual role in cell division arrest and in preventing the incorporation of modified nucleotides into cellular nucleic acids.</text>
</comment>
<evidence type="ECO:0000256" key="1">
    <source>
        <dbReference type="ARBA" id="ARBA00001968"/>
    </source>
</evidence>
<feature type="site" description="Important for substrate specificity" evidence="4">
    <location>
        <position position="17"/>
    </location>
</feature>
<comment type="subcellular location">
    <subcellularLocation>
        <location evidence="4">Cytoplasm</location>
    </subcellularLocation>
</comment>
<gene>
    <name evidence="5" type="ORF">BA92_03720</name>
</gene>
<dbReference type="HAMAP" id="MF_00528">
    <property type="entry name" value="Maf"/>
    <property type="match status" value="1"/>
</dbReference>
<comment type="caution">
    <text evidence="5">The sequence shown here is derived from an EMBL/GenBank/DDBJ whole genome shotgun (WGS) entry which is preliminary data.</text>
</comment>
<sequence>MDIINNYKLILASSSPRRQQLMRDAGFTFEVRTKNIEEKYPEGIPVTRVPEFLSRLKAEAFRHELEKNELLVTADTVVCLHDKIIGKPQNRDMAIRMLKELSGRRHVVVTGVTLTTTMRQHSFSVFTNVYFNTLSDEEIIFYVDTFQPFDKAGAYGIQEWIGYIGIERVEGSFYNVMGLPTQKLYETLKNLDW</sequence>
<comment type="catalytic activity">
    <reaction evidence="4">
        <text>UTP + H2O = UMP + diphosphate + H(+)</text>
        <dbReference type="Rhea" id="RHEA:29395"/>
        <dbReference type="ChEBI" id="CHEBI:15377"/>
        <dbReference type="ChEBI" id="CHEBI:15378"/>
        <dbReference type="ChEBI" id="CHEBI:33019"/>
        <dbReference type="ChEBI" id="CHEBI:46398"/>
        <dbReference type="ChEBI" id="CHEBI:57865"/>
        <dbReference type="EC" id="3.6.1.9"/>
    </reaction>
</comment>
<dbReference type="NCBIfam" id="TIGR00172">
    <property type="entry name" value="maf"/>
    <property type="match status" value="1"/>
</dbReference>
<keyword evidence="4" id="KW-0963">Cytoplasm</keyword>
<comment type="cofactor">
    <cofactor evidence="1 4">
        <name>a divalent metal cation</name>
        <dbReference type="ChEBI" id="CHEBI:60240"/>
    </cofactor>
</comment>
<dbReference type="PANTHER" id="PTHR43213">
    <property type="entry name" value="BIFUNCTIONAL DTTP/UTP PYROPHOSPHATASE/METHYLTRANSFERASE PROTEIN-RELATED"/>
    <property type="match status" value="1"/>
</dbReference>
<dbReference type="InterPro" id="IPR003697">
    <property type="entry name" value="Maf-like"/>
</dbReference>
<evidence type="ECO:0000256" key="2">
    <source>
        <dbReference type="ARBA" id="ARBA00022801"/>
    </source>
</evidence>
<dbReference type="GO" id="GO:0009117">
    <property type="term" value="P:nucleotide metabolic process"/>
    <property type="evidence" value="ECO:0007669"/>
    <property type="project" value="UniProtKB-KW"/>
</dbReference>
<dbReference type="Gene3D" id="3.90.950.10">
    <property type="match status" value="1"/>
</dbReference>
<dbReference type="Pfam" id="PF02545">
    <property type="entry name" value="Maf"/>
    <property type="match status" value="1"/>
</dbReference>
<protein>
    <recommendedName>
        <fullName evidence="4">dTTP/UTP pyrophosphatase</fullName>
        <shortName evidence="4">dTTPase/UTPase</shortName>
        <ecNumber evidence="4">3.6.1.9</ecNumber>
    </recommendedName>
    <alternativeName>
        <fullName evidence="4">Nucleoside triphosphate pyrophosphatase</fullName>
    </alternativeName>
    <alternativeName>
        <fullName evidence="4">Nucleotide pyrophosphatase</fullName>
        <shortName evidence="4">Nucleotide PPase</shortName>
    </alternativeName>
</protein>
<evidence type="ECO:0000256" key="4">
    <source>
        <dbReference type="HAMAP-Rule" id="MF_00528"/>
    </source>
</evidence>
<dbReference type="CDD" id="cd00555">
    <property type="entry name" value="Maf"/>
    <property type="match status" value="1"/>
</dbReference>
<keyword evidence="3 4" id="KW-0546">Nucleotide metabolism</keyword>
<evidence type="ECO:0000313" key="6">
    <source>
        <dbReference type="Proteomes" id="UP000031980"/>
    </source>
</evidence>
<dbReference type="EC" id="3.6.1.9" evidence="4"/>
<evidence type="ECO:0000256" key="3">
    <source>
        <dbReference type="ARBA" id="ARBA00023080"/>
    </source>
</evidence>
<dbReference type="Proteomes" id="UP000031980">
    <property type="component" value="Unassembled WGS sequence"/>
</dbReference>
<comment type="caution">
    <text evidence="4">Lacks conserved residue(s) required for the propagation of feature annotation.</text>
</comment>
<keyword evidence="2 4" id="KW-0378">Hydrolase</keyword>